<organism evidence="5 6">
    <name type="scientific">Candidatus Buchananbacteria bacterium RIFCSPHIGHO2_01_FULL_39_14</name>
    <dbReference type="NCBI Taxonomy" id="1797532"/>
    <lineage>
        <taxon>Bacteria</taxon>
        <taxon>Candidatus Buchananiibacteriota</taxon>
    </lineage>
</organism>
<keyword evidence="4" id="KW-0812">Transmembrane</keyword>
<evidence type="ECO:0000313" key="5">
    <source>
        <dbReference type="EMBL" id="OGY43147.1"/>
    </source>
</evidence>
<gene>
    <name evidence="5" type="ORF">A2729_03485</name>
</gene>
<keyword evidence="4" id="KW-0472">Membrane</keyword>
<dbReference type="AlphaFoldDB" id="A0A1G1XV26"/>
<dbReference type="PANTHER" id="PTHR44943:SF8">
    <property type="entry name" value="TPR REPEAT-CONTAINING PROTEIN MJ0263"/>
    <property type="match status" value="1"/>
</dbReference>
<dbReference type="Pfam" id="PF13431">
    <property type="entry name" value="TPR_17"/>
    <property type="match status" value="1"/>
</dbReference>
<keyword evidence="2 3" id="KW-0802">TPR repeat</keyword>
<dbReference type="InterPro" id="IPR051685">
    <property type="entry name" value="Ycf3/AcsC/BcsC/TPR_MFPF"/>
</dbReference>
<dbReference type="Gene3D" id="1.25.40.10">
    <property type="entry name" value="Tetratricopeptide repeat domain"/>
    <property type="match status" value="1"/>
</dbReference>
<dbReference type="PROSITE" id="PS50005">
    <property type="entry name" value="TPR"/>
    <property type="match status" value="2"/>
</dbReference>
<comment type="caution">
    <text evidence="5">The sequence shown here is derived from an EMBL/GenBank/DDBJ whole genome shotgun (WGS) entry which is preliminary data.</text>
</comment>
<dbReference type="EMBL" id="MHIB01000040">
    <property type="protein sequence ID" value="OGY43147.1"/>
    <property type="molecule type" value="Genomic_DNA"/>
</dbReference>
<feature type="repeat" description="TPR" evidence="3">
    <location>
        <begin position="313"/>
        <end position="346"/>
    </location>
</feature>
<keyword evidence="4" id="KW-1133">Transmembrane helix</keyword>
<evidence type="ECO:0000256" key="3">
    <source>
        <dbReference type="PROSITE-ProRule" id="PRU00339"/>
    </source>
</evidence>
<dbReference type="SMART" id="SM00028">
    <property type="entry name" value="TPR"/>
    <property type="match status" value="3"/>
</dbReference>
<accession>A0A1G1XV26</accession>
<dbReference type="SUPFAM" id="SSF48452">
    <property type="entry name" value="TPR-like"/>
    <property type="match status" value="1"/>
</dbReference>
<dbReference type="Proteomes" id="UP000178930">
    <property type="component" value="Unassembled WGS sequence"/>
</dbReference>
<feature type="transmembrane region" description="Helical" evidence="4">
    <location>
        <begin position="76"/>
        <end position="99"/>
    </location>
</feature>
<feature type="transmembrane region" description="Helical" evidence="4">
    <location>
        <begin position="20"/>
        <end position="40"/>
    </location>
</feature>
<proteinExistence type="predicted"/>
<keyword evidence="1" id="KW-0677">Repeat</keyword>
<dbReference type="STRING" id="1797532.A2729_03485"/>
<evidence type="ECO:0000256" key="2">
    <source>
        <dbReference type="ARBA" id="ARBA00022803"/>
    </source>
</evidence>
<evidence type="ECO:0000256" key="4">
    <source>
        <dbReference type="SAM" id="Phobius"/>
    </source>
</evidence>
<protein>
    <submittedName>
        <fullName evidence="5">Uncharacterized protein</fullName>
    </submittedName>
</protein>
<evidence type="ECO:0000313" key="6">
    <source>
        <dbReference type="Proteomes" id="UP000178930"/>
    </source>
</evidence>
<sequence>MTDKSNLWDFKRTKWTDWLIAFLASLILVNVPALIFQFYSEINMKISTVPIGLVLCFLIMTVLKERREKRSSGLQNITLGLIFFLIILDIIMVIIFFAYPPATEKNTVALADIKDEYYNLSLYYGEKIGRIELQSDEDLAARNFSKYDADINEHDKLHTELINTIFVLCNKTEKNALPLEGTELADLNTFCKHKNILLICKDEKIKSMKSTSHFFEGIETKTNEECIQFINSLTPSKNCQNLYTELGTEGYNISDSEALCYILLKGEQNQSLGVQYQSHILNAKTFWAAGDYQRTITEGELALNYFITNDEKSAAHYWIGVGYYKLNKLDEAQQHEELAIELYPGFSGPYVTLGAVMLSKNNYQKAQELAEKSIELDPTYPWAHNLLGSALILQGMKEEGIIHINKAIELEPTNQVFQQNLKYYEKNEKK</sequence>
<name>A0A1G1XV26_9BACT</name>
<dbReference type="PANTHER" id="PTHR44943">
    <property type="entry name" value="CELLULOSE SYNTHASE OPERON PROTEIN C"/>
    <property type="match status" value="1"/>
</dbReference>
<dbReference type="InterPro" id="IPR019734">
    <property type="entry name" value="TPR_rpt"/>
</dbReference>
<feature type="transmembrane region" description="Helical" evidence="4">
    <location>
        <begin position="46"/>
        <end position="64"/>
    </location>
</feature>
<evidence type="ECO:0000256" key="1">
    <source>
        <dbReference type="ARBA" id="ARBA00022737"/>
    </source>
</evidence>
<feature type="repeat" description="TPR" evidence="3">
    <location>
        <begin position="347"/>
        <end position="380"/>
    </location>
</feature>
<dbReference type="InterPro" id="IPR011990">
    <property type="entry name" value="TPR-like_helical_dom_sf"/>
</dbReference>
<reference evidence="5 6" key="1">
    <citation type="journal article" date="2016" name="Nat. Commun.">
        <title>Thousands of microbial genomes shed light on interconnected biogeochemical processes in an aquifer system.</title>
        <authorList>
            <person name="Anantharaman K."/>
            <person name="Brown C.T."/>
            <person name="Hug L.A."/>
            <person name="Sharon I."/>
            <person name="Castelle C.J."/>
            <person name="Probst A.J."/>
            <person name="Thomas B.C."/>
            <person name="Singh A."/>
            <person name="Wilkins M.J."/>
            <person name="Karaoz U."/>
            <person name="Brodie E.L."/>
            <person name="Williams K.H."/>
            <person name="Hubbard S.S."/>
            <person name="Banfield J.F."/>
        </authorList>
    </citation>
    <scope>NUCLEOTIDE SEQUENCE [LARGE SCALE GENOMIC DNA]</scope>
</reference>